<reference evidence="1" key="1">
    <citation type="journal article" date="2021" name="New Phytol.">
        <title>Evolutionary innovations through gain and loss of genes in the ectomycorrhizal Boletales.</title>
        <authorList>
            <person name="Wu G."/>
            <person name="Miyauchi S."/>
            <person name="Morin E."/>
            <person name="Kuo A."/>
            <person name="Drula E."/>
            <person name="Varga T."/>
            <person name="Kohler A."/>
            <person name="Feng B."/>
            <person name="Cao Y."/>
            <person name="Lipzen A."/>
            <person name="Daum C."/>
            <person name="Hundley H."/>
            <person name="Pangilinan J."/>
            <person name="Johnson J."/>
            <person name="Barry K."/>
            <person name="LaButti K."/>
            <person name="Ng V."/>
            <person name="Ahrendt S."/>
            <person name="Min B."/>
            <person name="Choi I.G."/>
            <person name="Park H."/>
            <person name="Plett J.M."/>
            <person name="Magnuson J."/>
            <person name="Spatafora J.W."/>
            <person name="Nagy L.G."/>
            <person name="Henrissat B."/>
            <person name="Grigoriev I.V."/>
            <person name="Yang Z.L."/>
            <person name="Xu J."/>
            <person name="Martin F.M."/>
        </authorList>
    </citation>
    <scope>NUCLEOTIDE SEQUENCE</scope>
    <source>
        <strain evidence="1">ATCC 28755</strain>
    </source>
</reference>
<keyword evidence="2" id="KW-1185">Reference proteome</keyword>
<dbReference type="EMBL" id="MU267999">
    <property type="protein sequence ID" value="KAH7906581.1"/>
    <property type="molecule type" value="Genomic_DNA"/>
</dbReference>
<comment type="caution">
    <text evidence="1">The sequence shown here is derived from an EMBL/GenBank/DDBJ whole genome shotgun (WGS) entry which is preliminary data.</text>
</comment>
<accession>A0ACB8A0D9</accession>
<gene>
    <name evidence="1" type="ORF">BJ138DRAFT_1117436</name>
</gene>
<sequence>MTDNPGASECLVERVELCRRSSSCEDHEFLVVQIRHKPSSSLALLKLERSVKCMERVIFYEMRSGGVISIPHSVTYTFDDSVTCVPEKISLPESWGDYNTLYTLDFDLPNAPSMLNLATLVSAMSQWATHREFCDADCYSYARTMFVVLNREFEGEEIARKASKQRACCTGTIEIRELVSAATNEYKKKWDKFMGREKKMEEEKARDTALREVRRQEQEPEIEELRRKLEDARRQAAEAEKKYEELVEKDSSGKTPINSMKHIHISPRSLV</sequence>
<protein>
    <submittedName>
        <fullName evidence="1">Uncharacterized protein</fullName>
    </submittedName>
</protein>
<evidence type="ECO:0000313" key="2">
    <source>
        <dbReference type="Proteomes" id="UP000790377"/>
    </source>
</evidence>
<dbReference type="Proteomes" id="UP000790377">
    <property type="component" value="Unassembled WGS sequence"/>
</dbReference>
<organism evidence="1 2">
    <name type="scientific">Hygrophoropsis aurantiaca</name>
    <dbReference type="NCBI Taxonomy" id="72124"/>
    <lineage>
        <taxon>Eukaryota</taxon>
        <taxon>Fungi</taxon>
        <taxon>Dikarya</taxon>
        <taxon>Basidiomycota</taxon>
        <taxon>Agaricomycotina</taxon>
        <taxon>Agaricomycetes</taxon>
        <taxon>Agaricomycetidae</taxon>
        <taxon>Boletales</taxon>
        <taxon>Coniophorineae</taxon>
        <taxon>Hygrophoropsidaceae</taxon>
        <taxon>Hygrophoropsis</taxon>
    </lineage>
</organism>
<proteinExistence type="predicted"/>
<evidence type="ECO:0000313" key="1">
    <source>
        <dbReference type="EMBL" id="KAH7906581.1"/>
    </source>
</evidence>
<name>A0ACB8A0D9_9AGAM</name>